<dbReference type="InterPro" id="IPR021858">
    <property type="entry name" value="Fun_TF"/>
</dbReference>
<comment type="subcellular location">
    <subcellularLocation>
        <location evidence="1">Nucleus</location>
    </subcellularLocation>
</comment>
<keyword evidence="2" id="KW-0539">Nucleus</keyword>
<dbReference type="CDD" id="cd00067">
    <property type="entry name" value="GAL4"/>
    <property type="match status" value="1"/>
</dbReference>
<dbReference type="GO" id="GO:0008270">
    <property type="term" value="F:zinc ion binding"/>
    <property type="evidence" value="ECO:0007669"/>
    <property type="project" value="InterPro"/>
</dbReference>
<dbReference type="GO" id="GO:0000981">
    <property type="term" value="F:DNA-binding transcription factor activity, RNA polymerase II-specific"/>
    <property type="evidence" value="ECO:0007669"/>
    <property type="project" value="InterPro"/>
</dbReference>
<dbReference type="PROSITE" id="PS00463">
    <property type="entry name" value="ZN2_CY6_FUNGAL_1"/>
    <property type="match status" value="1"/>
</dbReference>
<feature type="domain" description="Zn(2)-C6 fungal-type" evidence="3">
    <location>
        <begin position="9"/>
        <end position="37"/>
    </location>
</feature>
<dbReference type="PANTHER" id="PTHR37534">
    <property type="entry name" value="TRANSCRIPTIONAL ACTIVATOR PROTEIN UGA3"/>
    <property type="match status" value="1"/>
</dbReference>
<dbReference type="Proteomes" id="UP001280581">
    <property type="component" value="Unassembled WGS sequence"/>
</dbReference>
<dbReference type="GO" id="GO:0005634">
    <property type="term" value="C:nucleus"/>
    <property type="evidence" value="ECO:0007669"/>
    <property type="project" value="UniProtKB-SubCell"/>
</dbReference>
<dbReference type="PROSITE" id="PS50048">
    <property type="entry name" value="ZN2_CY6_FUNGAL_2"/>
    <property type="match status" value="1"/>
</dbReference>
<dbReference type="Pfam" id="PF11951">
    <property type="entry name" value="Fungal_trans_2"/>
    <property type="match status" value="1"/>
</dbReference>
<evidence type="ECO:0000256" key="1">
    <source>
        <dbReference type="ARBA" id="ARBA00004123"/>
    </source>
</evidence>
<comment type="caution">
    <text evidence="4">The sequence shown here is derived from an EMBL/GenBank/DDBJ whole genome shotgun (WGS) entry which is preliminary data.</text>
</comment>
<dbReference type="InterPro" id="IPR001138">
    <property type="entry name" value="Zn2Cys6_DnaBD"/>
</dbReference>
<organism evidence="4 5">
    <name type="scientific">Pseudopithomyces chartarum</name>
    <dbReference type="NCBI Taxonomy" id="1892770"/>
    <lineage>
        <taxon>Eukaryota</taxon>
        <taxon>Fungi</taxon>
        <taxon>Dikarya</taxon>
        <taxon>Ascomycota</taxon>
        <taxon>Pezizomycotina</taxon>
        <taxon>Dothideomycetes</taxon>
        <taxon>Pleosporomycetidae</taxon>
        <taxon>Pleosporales</taxon>
        <taxon>Massarineae</taxon>
        <taxon>Didymosphaeriaceae</taxon>
        <taxon>Pseudopithomyces</taxon>
    </lineage>
</organism>
<accession>A0AAN6RLQ1</accession>
<dbReference type="Gene3D" id="4.10.240.10">
    <property type="entry name" value="Zn(2)-C6 fungal-type DNA-binding domain"/>
    <property type="match status" value="1"/>
</dbReference>
<dbReference type="GO" id="GO:0045944">
    <property type="term" value="P:positive regulation of transcription by RNA polymerase II"/>
    <property type="evidence" value="ECO:0007669"/>
    <property type="project" value="TreeGrafter"/>
</dbReference>
<dbReference type="AlphaFoldDB" id="A0AAN6RLQ1"/>
<proteinExistence type="predicted"/>
<evidence type="ECO:0000259" key="3">
    <source>
        <dbReference type="PROSITE" id="PS50048"/>
    </source>
</evidence>
<dbReference type="GO" id="GO:0000976">
    <property type="term" value="F:transcription cis-regulatory region binding"/>
    <property type="evidence" value="ECO:0007669"/>
    <property type="project" value="TreeGrafter"/>
</dbReference>
<gene>
    <name evidence="4" type="ORF">GRF29_19g1762628</name>
</gene>
<reference evidence="4 5" key="1">
    <citation type="submission" date="2021-02" db="EMBL/GenBank/DDBJ databases">
        <title>Genome assembly of Pseudopithomyces chartarum.</title>
        <authorList>
            <person name="Jauregui R."/>
            <person name="Singh J."/>
            <person name="Voisey C."/>
        </authorList>
    </citation>
    <scope>NUCLEOTIDE SEQUENCE [LARGE SCALE GENOMIC DNA]</scope>
    <source>
        <strain evidence="4 5">AGR01</strain>
    </source>
</reference>
<dbReference type="InterPro" id="IPR036864">
    <property type="entry name" value="Zn2-C6_fun-type_DNA-bd_sf"/>
</dbReference>
<evidence type="ECO:0000256" key="2">
    <source>
        <dbReference type="ARBA" id="ARBA00023242"/>
    </source>
</evidence>
<evidence type="ECO:0000313" key="5">
    <source>
        <dbReference type="Proteomes" id="UP001280581"/>
    </source>
</evidence>
<protein>
    <recommendedName>
        <fullName evidence="3">Zn(2)-C6 fungal-type domain-containing protein</fullName>
    </recommendedName>
</protein>
<keyword evidence="5" id="KW-1185">Reference proteome</keyword>
<dbReference type="PANTHER" id="PTHR37534:SF49">
    <property type="entry name" value="LYSINE BIOSYNTHESIS REGULATORY PROTEIN LYS14"/>
    <property type="match status" value="1"/>
</dbReference>
<name>A0AAN6RLQ1_9PLEO</name>
<sequence length="547" mass="61291">MSPTKAGRGCWNCKERKVACDRERPFCGTCTKYGRRCHGYGLKLSWPRRGDKKRAIVLQSDAITIYSNAVESFVNATESGVELPEYERQRRIDFVNVFFSDVAMHDELYKASMHAAKFAQVAIDPSSQIHLRSLLQELSKPAVDCNPHWPAFPTSAIEIDLLGYFQENVAPRLTCVDNVAVQDLVLRMAFTDTQAGATGILFAIFAISSLHFADEVSAQHFKSKAIEAIQTSISQSPDAALSLQQVIIFTLLSLYENLAQNQPRSEWENAICGMQITGIATFALDQTYEGDDALVLDMAAYHEFVAQLSTRHNTRRSSTMKRIRSQHLAAVMLNRTRQSLVSPYLVHNGAYVNAMKIRPVLACSPEVFYTLGAIVDACWNIKEGSEIPSATLDALEQRLNSAEQHLGGPDLPEEFSEAWFHITALAELQRLSGLIYLYRVGKRLPSLHPAVQSVVGEAFRILESMRVCDRTFPLFVLGCEAETDLQRALYLRITRQTEKECLSPAPMRMRQYMQRFWALTDLDDGGIVEHPERMTAAVSARRVSPSA</sequence>
<dbReference type="SUPFAM" id="SSF57701">
    <property type="entry name" value="Zn2/Cys6 DNA-binding domain"/>
    <property type="match status" value="1"/>
</dbReference>
<dbReference type="Pfam" id="PF00172">
    <property type="entry name" value="Zn_clus"/>
    <property type="match status" value="1"/>
</dbReference>
<evidence type="ECO:0000313" key="4">
    <source>
        <dbReference type="EMBL" id="KAK3214944.1"/>
    </source>
</evidence>
<dbReference type="SMART" id="SM00066">
    <property type="entry name" value="GAL4"/>
    <property type="match status" value="1"/>
</dbReference>
<dbReference type="EMBL" id="WVTA01000003">
    <property type="protein sequence ID" value="KAK3214944.1"/>
    <property type="molecule type" value="Genomic_DNA"/>
</dbReference>